<accession>A0ABP9CLB0</accession>
<sequence length="107" mass="11344">MPWPEPSVLADIRRQALEARAVSAADPERADGPGRAAVPGRVDAPRRACAAVAVPGRVDDDRGACERPDARERESRARALRPGSLPPGLPVGRRLPRSAISLRCPPG</sequence>
<feature type="region of interest" description="Disordered" evidence="1">
    <location>
        <begin position="20"/>
        <end position="42"/>
    </location>
</feature>
<reference evidence="3" key="1">
    <citation type="journal article" date="2019" name="Int. J. Syst. Evol. Microbiol.">
        <title>The Global Catalogue of Microorganisms (GCM) 10K type strain sequencing project: providing services to taxonomists for standard genome sequencing and annotation.</title>
        <authorList>
            <consortium name="The Broad Institute Genomics Platform"/>
            <consortium name="The Broad Institute Genome Sequencing Center for Infectious Disease"/>
            <person name="Wu L."/>
            <person name="Ma J."/>
        </authorList>
    </citation>
    <scope>NUCLEOTIDE SEQUENCE [LARGE SCALE GENOMIC DNA]</scope>
    <source>
        <strain evidence="3">JCM 18542</strain>
    </source>
</reference>
<evidence type="ECO:0000313" key="2">
    <source>
        <dbReference type="EMBL" id="GAA4811374.1"/>
    </source>
</evidence>
<feature type="region of interest" description="Disordered" evidence="1">
    <location>
        <begin position="60"/>
        <end position="107"/>
    </location>
</feature>
<organism evidence="2 3">
    <name type="scientific">Tomitella cavernea</name>
    <dbReference type="NCBI Taxonomy" id="1387982"/>
    <lineage>
        <taxon>Bacteria</taxon>
        <taxon>Bacillati</taxon>
        <taxon>Actinomycetota</taxon>
        <taxon>Actinomycetes</taxon>
        <taxon>Mycobacteriales</taxon>
        <taxon>Tomitella</taxon>
    </lineage>
</organism>
<proteinExistence type="predicted"/>
<gene>
    <name evidence="2" type="ORF">GCM10023353_14900</name>
</gene>
<keyword evidence="3" id="KW-1185">Reference proteome</keyword>
<comment type="caution">
    <text evidence="2">The sequence shown here is derived from an EMBL/GenBank/DDBJ whole genome shotgun (WGS) entry which is preliminary data.</text>
</comment>
<dbReference type="Proteomes" id="UP001500839">
    <property type="component" value="Unassembled WGS sequence"/>
</dbReference>
<evidence type="ECO:0000256" key="1">
    <source>
        <dbReference type="SAM" id="MobiDB-lite"/>
    </source>
</evidence>
<feature type="compositionally biased region" description="Basic and acidic residues" evidence="1">
    <location>
        <begin position="60"/>
        <end position="77"/>
    </location>
</feature>
<dbReference type="EMBL" id="BAABKQ010000001">
    <property type="protein sequence ID" value="GAA4811374.1"/>
    <property type="molecule type" value="Genomic_DNA"/>
</dbReference>
<name>A0ABP9CLB0_9ACTN</name>
<evidence type="ECO:0000313" key="3">
    <source>
        <dbReference type="Proteomes" id="UP001500839"/>
    </source>
</evidence>
<protein>
    <submittedName>
        <fullName evidence="2">Uncharacterized protein</fullName>
    </submittedName>
</protein>
<dbReference type="RefSeq" id="WP_345602206.1">
    <property type="nucleotide sequence ID" value="NZ_BAABKQ010000001.1"/>
</dbReference>